<organism evidence="2 3">
    <name type="scientific">Schizophyllum amplum</name>
    <dbReference type="NCBI Taxonomy" id="97359"/>
    <lineage>
        <taxon>Eukaryota</taxon>
        <taxon>Fungi</taxon>
        <taxon>Dikarya</taxon>
        <taxon>Basidiomycota</taxon>
        <taxon>Agaricomycotina</taxon>
        <taxon>Agaricomycetes</taxon>
        <taxon>Agaricomycetidae</taxon>
        <taxon>Agaricales</taxon>
        <taxon>Schizophyllaceae</taxon>
        <taxon>Schizophyllum</taxon>
    </lineage>
</organism>
<dbReference type="EMBL" id="VDMD01000076">
    <property type="protein sequence ID" value="TRM56264.1"/>
    <property type="molecule type" value="Genomic_DNA"/>
</dbReference>
<evidence type="ECO:0000256" key="1">
    <source>
        <dbReference type="SAM" id="MobiDB-lite"/>
    </source>
</evidence>
<sequence length="72" mass="7827">MGIPYYVARAFSTAAEQALSPLQNQRPPPYGDSHTPAPSLFAGRRNNSTAPLEAPRPRNPRVSLTPAQLAWV</sequence>
<dbReference type="AlphaFoldDB" id="A0A550BUQ2"/>
<feature type="region of interest" description="Disordered" evidence="1">
    <location>
        <begin position="20"/>
        <end position="72"/>
    </location>
</feature>
<keyword evidence="3" id="KW-1185">Reference proteome</keyword>
<proteinExistence type="predicted"/>
<accession>A0A550BUQ2</accession>
<dbReference type="Proteomes" id="UP000320762">
    <property type="component" value="Unassembled WGS sequence"/>
</dbReference>
<reference evidence="2 3" key="1">
    <citation type="journal article" date="2019" name="New Phytol.">
        <title>Comparative genomics reveals unique wood-decay strategies and fruiting body development in the Schizophyllaceae.</title>
        <authorList>
            <person name="Almasi E."/>
            <person name="Sahu N."/>
            <person name="Krizsan K."/>
            <person name="Balint B."/>
            <person name="Kovacs G.M."/>
            <person name="Kiss B."/>
            <person name="Cseklye J."/>
            <person name="Drula E."/>
            <person name="Henrissat B."/>
            <person name="Nagy I."/>
            <person name="Chovatia M."/>
            <person name="Adam C."/>
            <person name="LaButti K."/>
            <person name="Lipzen A."/>
            <person name="Riley R."/>
            <person name="Grigoriev I.V."/>
            <person name="Nagy L.G."/>
        </authorList>
    </citation>
    <scope>NUCLEOTIDE SEQUENCE [LARGE SCALE GENOMIC DNA]</scope>
    <source>
        <strain evidence="2 3">NL-1724</strain>
    </source>
</reference>
<protein>
    <submittedName>
        <fullName evidence="2">Uncharacterized protein</fullName>
    </submittedName>
</protein>
<gene>
    <name evidence="2" type="ORF">BD626DRAFT_520336</name>
</gene>
<name>A0A550BUQ2_9AGAR</name>
<evidence type="ECO:0000313" key="2">
    <source>
        <dbReference type="EMBL" id="TRM56264.1"/>
    </source>
</evidence>
<evidence type="ECO:0000313" key="3">
    <source>
        <dbReference type="Proteomes" id="UP000320762"/>
    </source>
</evidence>
<comment type="caution">
    <text evidence="2">The sequence shown here is derived from an EMBL/GenBank/DDBJ whole genome shotgun (WGS) entry which is preliminary data.</text>
</comment>